<dbReference type="InterPro" id="IPR035965">
    <property type="entry name" value="PAS-like_dom_sf"/>
</dbReference>
<dbReference type="EC" id="2.7.13.3" evidence="2"/>
<dbReference type="OrthoDB" id="9815750at2"/>
<dbReference type="PRINTS" id="PR00344">
    <property type="entry name" value="BCTRLSENSOR"/>
</dbReference>
<dbReference type="SUPFAM" id="SSF55874">
    <property type="entry name" value="ATPase domain of HSP90 chaperone/DNA topoisomerase II/histidine kinase"/>
    <property type="match status" value="1"/>
</dbReference>
<dbReference type="InterPro" id="IPR036890">
    <property type="entry name" value="HATPase_C_sf"/>
</dbReference>
<dbReference type="SUPFAM" id="SSF47384">
    <property type="entry name" value="Homodimeric domain of signal transducing histidine kinase"/>
    <property type="match status" value="1"/>
</dbReference>
<dbReference type="STRING" id="1871111.GCA_001704615_01663"/>
<protein>
    <recommendedName>
        <fullName evidence="2">histidine kinase</fullName>
        <ecNumber evidence="2">2.7.13.3</ecNumber>
    </recommendedName>
</protein>
<name>A0A2S2FHQ3_9GAMM</name>
<dbReference type="Pfam" id="PF02518">
    <property type="entry name" value="HATPase_c"/>
    <property type="match status" value="1"/>
</dbReference>
<dbReference type="GO" id="GO:0000155">
    <property type="term" value="F:phosphorelay sensor kinase activity"/>
    <property type="evidence" value="ECO:0007669"/>
    <property type="project" value="InterPro"/>
</dbReference>
<keyword evidence="4" id="KW-0472">Membrane</keyword>
<feature type="transmembrane region" description="Helical" evidence="4">
    <location>
        <begin position="85"/>
        <end position="102"/>
    </location>
</feature>
<dbReference type="EMBL" id="CP029397">
    <property type="protein sequence ID" value="AWL30440.1"/>
    <property type="molecule type" value="Genomic_DNA"/>
</dbReference>
<dbReference type="InterPro" id="IPR003661">
    <property type="entry name" value="HisK_dim/P_dom"/>
</dbReference>
<dbReference type="SMART" id="SM00388">
    <property type="entry name" value="HisKA"/>
    <property type="match status" value="1"/>
</dbReference>
<gene>
    <name evidence="6" type="ORF">DJ533_04170</name>
</gene>
<comment type="catalytic activity">
    <reaction evidence="1">
        <text>ATP + protein L-histidine = ADP + protein N-phospho-L-histidine.</text>
        <dbReference type="EC" id="2.7.13.3"/>
    </reaction>
</comment>
<feature type="transmembrane region" description="Helical" evidence="4">
    <location>
        <begin position="159"/>
        <end position="176"/>
    </location>
</feature>
<dbReference type="InterPro" id="IPR005467">
    <property type="entry name" value="His_kinase_dom"/>
</dbReference>
<evidence type="ECO:0000256" key="3">
    <source>
        <dbReference type="ARBA" id="ARBA00022553"/>
    </source>
</evidence>
<keyword evidence="4" id="KW-0812">Transmembrane</keyword>
<evidence type="ECO:0000256" key="1">
    <source>
        <dbReference type="ARBA" id="ARBA00000085"/>
    </source>
</evidence>
<reference evidence="6" key="1">
    <citation type="submission" date="2019-08" db="EMBL/GenBank/DDBJ databases">
        <title>The complete genome of Acinetobacter defluvii strain WCHAD010030.</title>
        <authorList>
            <person name="Hu Y."/>
            <person name="Qin J."/>
            <person name="Feng Y."/>
            <person name="Zong Z."/>
        </authorList>
    </citation>
    <scope>NUCLEOTIDE SEQUENCE</scope>
    <source>
        <strain evidence="6">WCHA30</strain>
    </source>
</reference>
<keyword evidence="6" id="KW-0418">Kinase</keyword>
<dbReference type="KEGG" id="adv:DJ533_04170"/>
<dbReference type="InterPro" id="IPR003594">
    <property type="entry name" value="HATPase_dom"/>
</dbReference>
<feature type="domain" description="Histidine kinase" evidence="5">
    <location>
        <begin position="326"/>
        <end position="528"/>
    </location>
</feature>
<feature type="transmembrane region" description="Helical" evidence="4">
    <location>
        <begin position="26"/>
        <end position="43"/>
    </location>
</feature>
<dbReference type="InterPro" id="IPR036097">
    <property type="entry name" value="HisK_dim/P_sf"/>
</dbReference>
<keyword evidence="6" id="KW-0808">Transferase</keyword>
<dbReference type="CDD" id="cd00075">
    <property type="entry name" value="HATPase"/>
    <property type="match status" value="1"/>
</dbReference>
<sequence>MNTTWPTTATTSLQQTIYRLGTLYSVYRLTLAVSLVLIFVLTAEHNTLNYPHSSLYFDGLVTFIVVSLAQLLLLKFFTKFISEQLFAIFLVDILFLSTLTFALGGPSLSISLLFVIMVFSANFLLKKNEALIVTLVSVIAVIYQQFVGSFFDASNLNNISNSALLAFLFFIVYGIGQISIQRFRVLETINSLQSLELLQLQNINRYILEQIELGYLVLDENYRIVVSNPAACSLIGIAPLYAYAHEQYSLIKFQKELYDLLQNKSLEEGQRFEFKSSQSHYTVDIRVQKLIVPHQALTLLTLEDSQKINQKVQQLKLASLGQLSASIAHEIRNPLAAIAQANELSLDAEPEQRLMLNQMIDKQSHRINHIIQQTLDMAKNKKTCMSDIHLDVFFKDLFNNDLNDVKNQIALSLPKPFVIRFDDSQLRQVLINLIRNALHHNAPDADFIQILVHAEAQHLYIDVIDFGEGIARQNLAQLFQPFFTTEINGTGLGLYLSQSICEANQAKLIYIEQKQKGACFRIECLLKT</sequence>
<evidence type="ECO:0000256" key="4">
    <source>
        <dbReference type="SAM" id="Phobius"/>
    </source>
</evidence>
<dbReference type="Gene3D" id="3.30.565.10">
    <property type="entry name" value="Histidine kinase-like ATPase, C-terminal domain"/>
    <property type="match status" value="1"/>
</dbReference>
<evidence type="ECO:0000313" key="7">
    <source>
        <dbReference type="Proteomes" id="UP000245977"/>
    </source>
</evidence>
<dbReference type="Pfam" id="PF25323">
    <property type="entry name" value="6TM_PilS"/>
    <property type="match status" value="1"/>
</dbReference>
<accession>A0A2S2FHQ3</accession>
<dbReference type="Pfam" id="PF00512">
    <property type="entry name" value="HisKA"/>
    <property type="match status" value="1"/>
</dbReference>
<dbReference type="SMART" id="SM00387">
    <property type="entry name" value="HATPase_c"/>
    <property type="match status" value="1"/>
</dbReference>
<keyword evidence="4" id="KW-1133">Transmembrane helix</keyword>
<keyword evidence="3" id="KW-0597">Phosphoprotein</keyword>
<keyword evidence="7" id="KW-1185">Reference proteome</keyword>
<dbReference type="Gene3D" id="1.10.287.130">
    <property type="match status" value="1"/>
</dbReference>
<proteinExistence type="predicted"/>
<dbReference type="SUPFAM" id="SSF55785">
    <property type="entry name" value="PYP-like sensor domain (PAS domain)"/>
    <property type="match status" value="1"/>
</dbReference>
<dbReference type="Gene3D" id="3.30.450.20">
    <property type="entry name" value="PAS domain"/>
    <property type="match status" value="1"/>
</dbReference>
<dbReference type="PANTHER" id="PTHR43065">
    <property type="entry name" value="SENSOR HISTIDINE KINASE"/>
    <property type="match status" value="1"/>
</dbReference>
<organism evidence="6 7">
    <name type="scientific">Acinetobacter defluvii</name>
    <dbReference type="NCBI Taxonomy" id="1871111"/>
    <lineage>
        <taxon>Bacteria</taxon>
        <taxon>Pseudomonadati</taxon>
        <taxon>Pseudomonadota</taxon>
        <taxon>Gammaproteobacteria</taxon>
        <taxon>Moraxellales</taxon>
        <taxon>Moraxellaceae</taxon>
        <taxon>Acinetobacter</taxon>
    </lineage>
</organism>
<feature type="transmembrane region" description="Helical" evidence="4">
    <location>
        <begin position="130"/>
        <end position="147"/>
    </location>
</feature>
<evidence type="ECO:0000256" key="2">
    <source>
        <dbReference type="ARBA" id="ARBA00012438"/>
    </source>
</evidence>
<feature type="transmembrane region" description="Helical" evidence="4">
    <location>
        <begin position="55"/>
        <end position="73"/>
    </location>
</feature>
<dbReference type="AlphaFoldDB" id="A0A2S2FHQ3"/>
<evidence type="ECO:0000259" key="5">
    <source>
        <dbReference type="PROSITE" id="PS50109"/>
    </source>
</evidence>
<dbReference type="RefSeq" id="WP_065995172.1">
    <property type="nucleotide sequence ID" value="NZ_CP029397.2"/>
</dbReference>
<evidence type="ECO:0000313" key="6">
    <source>
        <dbReference type="EMBL" id="AWL30440.1"/>
    </source>
</evidence>
<dbReference type="Proteomes" id="UP000245977">
    <property type="component" value="Chromosome"/>
</dbReference>
<dbReference type="CDD" id="cd00082">
    <property type="entry name" value="HisKA"/>
    <property type="match status" value="1"/>
</dbReference>
<dbReference type="PROSITE" id="PS50109">
    <property type="entry name" value="HIS_KIN"/>
    <property type="match status" value="1"/>
</dbReference>
<dbReference type="InterPro" id="IPR004358">
    <property type="entry name" value="Sig_transdc_His_kin-like_C"/>
</dbReference>
<dbReference type="PANTHER" id="PTHR43065:SF52">
    <property type="entry name" value="SENSOR PROTEIN KINASE PILS"/>
    <property type="match status" value="1"/>
</dbReference>